<dbReference type="GO" id="GO:0012505">
    <property type="term" value="C:endomembrane system"/>
    <property type="evidence" value="ECO:0007669"/>
    <property type="project" value="UniProtKB-SubCell"/>
</dbReference>
<evidence type="ECO:0000256" key="7">
    <source>
        <dbReference type="SAM" id="Phobius"/>
    </source>
</evidence>
<dbReference type="InterPro" id="IPR020846">
    <property type="entry name" value="MFS_dom"/>
</dbReference>
<gene>
    <name evidence="9" type="ORF">BDY21DRAFT_309945</name>
</gene>
<evidence type="ECO:0000256" key="2">
    <source>
        <dbReference type="ARBA" id="ARBA00022448"/>
    </source>
</evidence>
<feature type="compositionally biased region" description="Basic and acidic residues" evidence="6">
    <location>
        <begin position="1"/>
        <end position="12"/>
    </location>
</feature>
<evidence type="ECO:0000256" key="3">
    <source>
        <dbReference type="ARBA" id="ARBA00022692"/>
    </source>
</evidence>
<dbReference type="PANTHER" id="PTHR23501:SF191">
    <property type="entry name" value="VACUOLAR BASIC AMINO ACID TRANSPORTER 4"/>
    <property type="match status" value="1"/>
</dbReference>
<keyword evidence="10" id="KW-1185">Reference proteome</keyword>
<feature type="transmembrane region" description="Helical" evidence="7">
    <location>
        <begin position="54"/>
        <end position="76"/>
    </location>
</feature>
<accession>A0A6A6NQ88</accession>
<dbReference type="Proteomes" id="UP000799766">
    <property type="component" value="Unassembled WGS sequence"/>
</dbReference>
<feature type="transmembrane region" description="Helical" evidence="7">
    <location>
        <begin position="141"/>
        <end position="161"/>
    </location>
</feature>
<feature type="transmembrane region" description="Helical" evidence="7">
    <location>
        <begin position="208"/>
        <end position="227"/>
    </location>
</feature>
<feature type="domain" description="Major facilitator superfamily (MFS) profile" evidence="8">
    <location>
        <begin position="45"/>
        <end position="537"/>
    </location>
</feature>
<dbReference type="OrthoDB" id="3437016at2759"/>
<sequence length="544" mass="58636">MPTSPERAHEDTPLLADQPSYDNASPPDDSEASSEIPLADEPSTAKLVVTMGSVWVGVFLAALVDSTIIATLSAPISASFKSFTLLSWLATAYLIANAALQPLSGRLTDIFSRRAGLLFSNVFFCVGNLICGLAKSEWVIIFGRVIAGIGGGGLTAISTFVGSDLVPLRRRGLWQGFGNICFGLGSGLGGVFGGWINDTWGWRNAFLIQVPLVAISGIIVFFTVKVPVKEKEMSRIRRVDFLGSFALVASLVLLLLGLNSGGNIVPWKHPLVFLSLPLALVFFAAFIYVEDKVASEPVIPVRLLLDRTVLAGCLTNWFGTMSVFAILYFGPIYFQVRGYSATQAGARIVPQSIGTSVGSLGAGVIMRATGKYYWLNAVIQSIYVVAAVLITATFNRNTSEWLPIILFFLGGTGYGGMLTITLLALISAVDHEHQAVITSASYAFRSTGSTIGITVASAVFQNILKSGLWEKFGDRDGAADMIGRLRDSIDEIRNVPPQWKDEVLDTYMDALRGVWVATLVMGAATMMFSLAMREHVLHTNLARR</sequence>
<dbReference type="Gene3D" id="1.20.1250.20">
    <property type="entry name" value="MFS general substrate transporter like domains"/>
    <property type="match status" value="2"/>
</dbReference>
<dbReference type="InterPro" id="IPR011701">
    <property type="entry name" value="MFS"/>
</dbReference>
<dbReference type="PROSITE" id="PS50850">
    <property type="entry name" value="MFS"/>
    <property type="match status" value="1"/>
</dbReference>
<evidence type="ECO:0000313" key="10">
    <source>
        <dbReference type="Proteomes" id="UP000799766"/>
    </source>
</evidence>
<reference evidence="9" key="1">
    <citation type="journal article" date="2020" name="Stud. Mycol.">
        <title>101 Dothideomycetes genomes: a test case for predicting lifestyles and emergence of pathogens.</title>
        <authorList>
            <person name="Haridas S."/>
            <person name="Albert R."/>
            <person name="Binder M."/>
            <person name="Bloem J."/>
            <person name="Labutti K."/>
            <person name="Salamov A."/>
            <person name="Andreopoulos B."/>
            <person name="Baker S."/>
            <person name="Barry K."/>
            <person name="Bills G."/>
            <person name="Bluhm B."/>
            <person name="Cannon C."/>
            <person name="Castanera R."/>
            <person name="Culley D."/>
            <person name="Daum C."/>
            <person name="Ezra D."/>
            <person name="Gonzalez J."/>
            <person name="Henrissat B."/>
            <person name="Kuo A."/>
            <person name="Liang C."/>
            <person name="Lipzen A."/>
            <person name="Lutzoni F."/>
            <person name="Magnuson J."/>
            <person name="Mondo S."/>
            <person name="Nolan M."/>
            <person name="Ohm R."/>
            <person name="Pangilinan J."/>
            <person name="Park H.-J."/>
            <person name="Ramirez L."/>
            <person name="Alfaro M."/>
            <person name="Sun H."/>
            <person name="Tritt A."/>
            <person name="Yoshinaga Y."/>
            <person name="Zwiers L.-H."/>
            <person name="Turgeon B."/>
            <person name="Goodwin S."/>
            <person name="Spatafora J."/>
            <person name="Crous P."/>
            <person name="Grigoriev I."/>
        </authorList>
    </citation>
    <scope>NUCLEOTIDE SEQUENCE</scope>
    <source>
        <strain evidence="9">ATCC 16933</strain>
    </source>
</reference>
<name>A0A6A6NQ88_9PEZI</name>
<dbReference type="GO" id="GO:0000329">
    <property type="term" value="C:fungal-type vacuole membrane"/>
    <property type="evidence" value="ECO:0007669"/>
    <property type="project" value="TreeGrafter"/>
</dbReference>
<dbReference type="SUPFAM" id="SSF103473">
    <property type="entry name" value="MFS general substrate transporter"/>
    <property type="match status" value="1"/>
</dbReference>
<evidence type="ECO:0000256" key="5">
    <source>
        <dbReference type="ARBA" id="ARBA00023136"/>
    </source>
</evidence>
<dbReference type="Pfam" id="PF07690">
    <property type="entry name" value="MFS_1"/>
    <property type="match status" value="1"/>
</dbReference>
<dbReference type="GO" id="GO:0015174">
    <property type="term" value="F:basic amino acid transmembrane transporter activity"/>
    <property type="evidence" value="ECO:0007669"/>
    <property type="project" value="TreeGrafter"/>
</dbReference>
<dbReference type="PANTHER" id="PTHR23501">
    <property type="entry name" value="MAJOR FACILITATOR SUPERFAMILY"/>
    <property type="match status" value="1"/>
</dbReference>
<comment type="subcellular location">
    <subcellularLocation>
        <location evidence="1">Endomembrane system</location>
        <topology evidence="1">Multi-pass membrane protein</topology>
    </subcellularLocation>
</comment>
<dbReference type="AlphaFoldDB" id="A0A6A6NQ88"/>
<feature type="transmembrane region" description="Helical" evidence="7">
    <location>
        <begin position="513"/>
        <end position="531"/>
    </location>
</feature>
<dbReference type="InterPro" id="IPR036259">
    <property type="entry name" value="MFS_trans_sf"/>
</dbReference>
<feature type="transmembrane region" description="Helical" evidence="7">
    <location>
        <begin position="115"/>
        <end position="135"/>
    </location>
</feature>
<feature type="transmembrane region" description="Helical" evidence="7">
    <location>
        <begin position="82"/>
        <end position="103"/>
    </location>
</feature>
<feature type="transmembrane region" description="Helical" evidence="7">
    <location>
        <begin position="373"/>
        <end position="392"/>
    </location>
</feature>
<dbReference type="EMBL" id="MU001695">
    <property type="protein sequence ID" value="KAF2453748.1"/>
    <property type="molecule type" value="Genomic_DNA"/>
</dbReference>
<feature type="transmembrane region" description="Helical" evidence="7">
    <location>
        <begin position="442"/>
        <end position="464"/>
    </location>
</feature>
<evidence type="ECO:0000256" key="4">
    <source>
        <dbReference type="ARBA" id="ARBA00022989"/>
    </source>
</evidence>
<evidence type="ECO:0000256" key="1">
    <source>
        <dbReference type="ARBA" id="ARBA00004127"/>
    </source>
</evidence>
<feature type="region of interest" description="Disordered" evidence="6">
    <location>
        <begin position="1"/>
        <end position="36"/>
    </location>
</feature>
<proteinExistence type="predicted"/>
<feature type="transmembrane region" description="Helical" evidence="7">
    <location>
        <begin position="348"/>
        <end position="366"/>
    </location>
</feature>
<feature type="transmembrane region" description="Helical" evidence="7">
    <location>
        <begin position="173"/>
        <end position="196"/>
    </location>
</feature>
<organism evidence="9 10">
    <name type="scientific">Lineolata rhizophorae</name>
    <dbReference type="NCBI Taxonomy" id="578093"/>
    <lineage>
        <taxon>Eukaryota</taxon>
        <taxon>Fungi</taxon>
        <taxon>Dikarya</taxon>
        <taxon>Ascomycota</taxon>
        <taxon>Pezizomycotina</taxon>
        <taxon>Dothideomycetes</taxon>
        <taxon>Dothideomycetes incertae sedis</taxon>
        <taxon>Lineolatales</taxon>
        <taxon>Lineolataceae</taxon>
        <taxon>Lineolata</taxon>
    </lineage>
</organism>
<evidence type="ECO:0000259" key="8">
    <source>
        <dbReference type="PROSITE" id="PS50850"/>
    </source>
</evidence>
<feature type="transmembrane region" description="Helical" evidence="7">
    <location>
        <begin position="404"/>
        <end position="430"/>
    </location>
</feature>
<protein>
    <submittedName>
        <fullName evidence="9">Major facilitator superfamily domain-containing protein</fullName>
    </submittedName>
</protein>
<keyword evidence="5 7" id="KW-0472">Membrane</keyword>
<feature type="transmembrane region" description="Helical" evidence="7">
    <location>
        <begin position="270"/>
        <end position="289"/>
    </location>
</feature>
<keyword evidence="4 7" id="KW-1133">Transmembrane helix</keyword>
<feature type="transmembrane region" description="Helical" evidence="7">
    <location>
        <begin position="309"/>
        <end position="328"/>
    </location>
</feature>
<feature type="transmembrane region" description="Helical" evidence="7">
    <location>
        <begin position="239"/>
        <end position="258"/>
    </location>
</feature>
<evidence type="ECO:0000313" key="9">
    <source>
        <dbReference type="EMBL" id="KAF2453748.1"/>
    </source>
</evidence>
<keyword evidence="2" id="KW-0813">Transport</keyword>
<evidence type="ECO:0000256" key="6">
    <source>
        <dbReference type="SAM" id="MobiDB-lite"/>
    </source>
</evidence>
<keyword evidence="3 7" id="KW-0812">Transmembrane</keyword>